<dbReference type="EMBL" id="HE956707">
    <property type="protein sequence ID" value="CCI88401.2"/>
    <property type="molecule type" value="Genomic_DNA"/>
</dbReference>
<keyword evidence="2" id="KW-1185">Reference proteome</keyword>
<dbReference type="Proteomes" id="UP000002907">
    <property type="component" value="Segment"/>
</dbReference>
<gene>
    <name evidence="1" type="primary">g020</name>
    <name evidence="1" type="ORF">BN110_030</name>
</gene>
<dbReference type="KEGG" id="vg:54990850"/>
<organism evidence="1 2">
    <name type="scientific">Yersinia phage phiR8-01</name>
    <dbReference type="NCBI Taxonomy" id="1206556"/>
    <lineage>
        <taxon>Viruses</taxon>
        <taxon>Duplodnaviria</taxon>
        <taxon>Heunggongvirae</taxon>
        <taxon>Uroviricota</taxon>
        <taxon>Caudoviricetes</taxon>
        <taxon>Autographivirales</taxon>
        <taxon>Autonotataviridae</taxon>
        <taxon>Melnykvirinae</taxon>
        <taxon>Pienvirus</taxon>
        <taxon>Pienvirus R801</taxon>
    </lineage>
</organism>
<dbReference type="GeneID" id="54990850"/>
<protein>
    <submittedName>
        <fullName evidence="1">Uncharacterized protein</fullName>
    </submittedName>
</protein>
<evidence type="ECO:0000313" key="2">
    <source>
        <dbReference type="Proteomes" id="UP000002907"/>
    </source>
</evidence>
<accession>I7K2I1</accession>
<sequence length="46" mass="5226">MRHALINTVNVEDLCNAVPCGTMDCWQCPLESTQALNEFLRENTDE</sequence>
<reference evidence="1" key="1">
    <citation type="submission" date="2012-06" db="EMBL/GenBank/DDBJ databases">
        <title>Genomic characterization of five bacteriophages specific for Yersinia species.</title>
        <authorList>
            <person name="Skurnik M."/>
            <person name="Nawaz A."/>
            <person name="Happonen L."/>
            <person name="Butcher S."/>
            <person name="Mattinen L."/>
        </authorList>
    </citation>
    <scope>NUCLEOTIDE SEQUENCE [LARGE SCALE GENOMIC DNA]</scope>
</reference>
<evidence type="ECO:0000313" key="1">
    <source>
        <dbReference type="EMBL" id="CCI88401.2"/>
    </source>
</evidence>
<dbReference type="RefSeq" id="YP_009800354.1">
    <property type="nucleotide sequence ID" value="NC_047951.1"/>
</dbReference>
<name>I7K2I1_9CAUD</name>
<proteinExistence type="predicted"/>